<dbReference type="EMBL" id="NHYE01000472">
    <property type="protein sequence ID" value="PPR05478.1"/>
    <property type="molecule type" value="Genomic_DNA"/>
</dbReference>
<name>A0A409YR38_9AGAR</name>
<sequence length="674" mass="74525">MYSAKSKQDKGAAPDGRKEEHRGVKASKWPFTEEQERYLRSLYPQFEAVVREVNPELHRYNEGVRAWNHKTSEEIMNLELFKPLISTEKPLKSWEKAVRAKFTGYLNNTLKPRLVSNTRTTTKRNDSSTGINIGSASISDNRVKNVLARAMGIFTSEVPCRELFASENEDALKAKMEELASAQPELVGGALRNRALKELFDQADKVFWENRAIDMLSDIDTNQAQFPELMATAIDAVLSRGRVGTVVTALTYACRDSIGALDYGIIYNGFNAARKERIQWKHDDHDIRAAAWQEYANNLLPRAPITRPRTLLPVDDDGLPIFPKFSLMSVTNEQILGTLQDYLLACWDHAFPGVKPIPWKDIVANPGDYYDTSYFKLPVPLDNPSSYADRLYNLHSLVNYLVHSSFTERPFRFTSSGSRRLTPSSLCPPPTNPLMHLDVRELGTDVTSSALSIAQQGQVTRQAELESDGSNLGMAMPRMSSRGPIRELFGPNQSNAGIIPGITSAPPPATAELMNTSTSNIGGGPALPAHPPEVESLTDRDVVPSAGDLTDSLVDQTQLSNFPQSAAVNTTFFAGAPVDVAIMATAPKLDSISNLPKITKGPRIKASALLQLRRKSARAVGEKRKASEAVSVKPPIRKRRKRAGKYGNYIVSDDEGGWRDQDGNPCDPPITYRD</sequence>
<evidence type="ECO:0000313" key="3">
    <source>
        <dbReference type="Proteomes" id="UP000284706"/>
    </source>
</evidence>
<accession>A0A409YR38</accession>
<dbReference type="Proteomes" id="UP000284706">
    <property type="component" value="Unassembled WGS sequence"/>
</dbReference>
<reference evidence="2 3" key="1">
    <citation type="journal article" date="2018" name="Evol. Lett.">
        <title>Horizontal gene cluster transfer increased hallucinogenic mushroom diversity.</title>
        <authorList>
            <person name="Reynolds H.T."/>
            <person name="Vijayakumar V."/>
            <person name="Gluck-Thaler E."/>
            <person name="Korotkin H.B."/>
            <person name="Matheny P.B."/>
            <person name="Slot J.C."/>
        </authorList>
    </citation>
    <scope>NUCLEOTIDE SEQUENCE [LARGE SCALE GENOMIC DNA]</scope>
    <source>
        <strain evidence="2 3">SRW20</strain>
    </source>
</reference>
<gene>
    <name evidence="2" type="ORF">CVT26_009069</name>
</gene>
<proteinExistence type="predicted"/>
<evidence type="ECO:0000256" key="1">
    <source>
        <dbReference type="SAM" id="MobiDB-lite"/>
    </source>
</evidence>
<dbReference type="InParanoid" id="A0A409YR38"/>
<comment type="caution">
    <text evidence="2">The sequence shown here is derived from an EMBL/GenBank/DDBJ whole genome shotgun (WGS) entry which is preliminary data.</text>
</comment>
<dbReference type="AlphaFoldDB" id="A0A409YR38"/>
<dbReference type="OrthoDB" id="3063186at2759"/>
<keyword evidence="3" id="KW-1185">Reference proteome</keyword>
<protein>
    <submittedName>
        <fullName evidence="2">Uncharacterized protein</fullName>
    </submittedName>
</protein>
<feature type="region of interest" description="Disordered" evidence="1">
    <location>
        <begin position="620"/>
        <end position="674"/>
    </location>
</feature>
<evidence type="ECO:0000313" key="2">
    <source>
        <dbReference type="EMBL" id="PPR05478.1"/>
    </source>
</evidence>
<feature type="region of interest" description="Disordered" evidence="1">
    <location>
        <begin position="1"/>
        <end position="27"/>
    </location>
</feature>
<feature type="compositionally biased region" description="Basic and acidic residues" evidence="1">
    <location>
        <begin position="1"/>
        <end position="23"/>
    </location>
</feature>
<dbReference type="STRING" id="231916.A0A409YR38"/>
<feature type="compositionally biased region" description="Basic residues" evidence="1">
    <location>
        <begin position="635"/>
        <end position="644"/>
    </location>
</feature>
<organism evidence="2 3">
    <name type="scientific">Gymnopilus dilepis</name>
    <dbReference type="NCBI Taxonomy" id="231916"/>
    <lineage>
        <taxon>Eukaryota</taxon>
        <taxon>Fungi</taxon>
        <taxon>Dikarya</taxon>
        <taxon>Basidiomycota</taxon>
        <taxon>Agaricomycotina</taxon>
        <taxon>Agaricomycetes</taxon>
        <taxon>Agaricomycetidae</taxon>
        <taxon>Agaricales</taxon>
        <taxon>Agaricineae</taxon>
        <taxon>Hymenogastraceae</taxon>
        <taxon>Gymnopilus</taxon>
    </lineage>
</organism>